<protein>
    <submittedName>
        <fullName evidence="2">Uncharacterized protein</fullName>
    </submittedName>
</protein>
<reference evidence="1 3" key="1">
    <citation type="submission" date="2016-10" db="EMBL/GenBank/DDBJ databases">
        <title>Complete Genome Sequence of Acetogen Clostridium formicoaceticum ATCC 27076.</title>
        <authorList>
            <person name="Bao T."/>
            <person name="Cheng C."/>
            <person name="Zhao J."/>
            <person name="Yang S.-T."/>
            <person name="Wang J."/>
            <person name="Wang M."/>
        </authorList>
    </citation>
    <scope>NUCLEOTIDE SEQUENCE [LARGE SCALE GENOMIC DNA]</scope>
    <source>
        <strain evidence="1 3">ATCC 27076</strain>
    </source>
</reference>
<reference evidence="2 4" key="2">
    <citation type="submission" date="2017-03" db="EMBL/GenBank/DDBJ databases">
        <title>Complete sequence of Clostridium formicaceticum DSM 92.</title>
        <authorList>
            <person name="Poehlein A."/>
            <person name="Karl M."/>
            <person name="Bengelsdorf F.R."/>
            <person name="Duerre P."/>
            <person name="Daniel R."/>
        </authorList>
    </citation>
    <scope>NUCLEOTIDE SEQUENCE [LARGE SCALE GENOMIC DNA]</scope>
    <source>
        <strain evidence="2 4">DSM 92</strain>
    </source>
</reference>
<sequence>MSYVVVGDKIIDSEEILKDIVREFEFKEVKDLSKGSKREDTLIYKIVQEEDDLKEQLVLQEMEENLTTEEFIEELMALADENIVFIEDVIPEGFICYGYSYHYDEGLKEVKSIFVAIDENVGEKKLKEVVNRVLTSVD</sequence>
<dbReference type="Proteomes" id="UP000177894">
    <property type="component" value="Chromosome"/>
</dbReference>
<dbReference type="EMBL" id="CP017603">
    <property type="protein sequence ID" value="AOY75440.1"/>
    <property type="molecule type" value="Genomic_DNA"/>
</dbReference>
<accession>A0AAC9WF90</accession>
<evidence type="ECO:0000313" key="1">
    <source>
        <dbReference type="EMBL" id="AOY75440.1"/>
    </source>
</evidence>
<name>A0AAC9WF90_9CLOT</name>
<evidence type="ECO:0000313" key="3">
    <source>
        <dbReference type="Proteomes" id="UP000177894"/>
    </source>
</evidence>
<dbReference type="KEGG" id="cfm:BJL90_05745"/>
<evidence type="ECO:0000313" key="4">
    <source>
        <dbReference type="Proteomes" id="UP000192478"/>
    </source>
</evidence>
<proteinExistence type="predicted"/>
<keyword evidence="3" id="KW-1185">Reference proteome</keyword>
<gene>
    <name evidence="1" type="ORF">BJL90_05745</name>
    <name evidence="2" type="ORF">CLFO_00380</name>
</gene>
<dbReference type="EMBL" id="CP020559">
    <property type="protein sequence ID" value="ARE85725.1"/>
    <property type="molecule type" value="Genomic_DNA"/>
</dbReference>
<dbReference type="RefSeq" id="WP_070965192.1">
    <property type="nucleotide sequence ID" value="NZ_CP017603.1"/>
</dbReference>
<dbReference type="AlphaFoldDB" id="A0AAC9WF90"/>
<organism evidence="2 4">
    <name type="scientific">Clostridium formicaceticum</name>
    <dbReference type="NCBI Taxonomy" id="1497"/>
    <lineage>
        <taxon>Bacteria</taxon>
        <taxon>Bacillati</taxon>
        <taxon>Bacillota</taxon>
        <taxon>Clostridia</taxon>
        <taxon>Eubacteriales</taxon>
        <taxon>Clostridiaceae</taxon>
        <taxon>Clostridium</taxon>
    </lineage>
</organism>
<dbReference type="Proteomes" id="UP000192478">
    <property type="component" value="Chromosome"/>
</dbReference>
<evidence type="ECO:0000313" key="2">
    <source>
        <dbReference type="EMBL" id="ARE85725.1"/>
    </source>
</evidence>